<evidence type="ECO:0000313" key="4">
    <source>
        <dbReference type="Proteomes" id="UP000332933"/>
    </source>
</evidence>
<dbReference type="Proteomes" id="UP000332933">
    <property type="component" value="Unassembled WGS sequence"/>
</dbReference>
<evidence type="ECO:0000256" key="1">
    <source>
        <dbReference type="SAM" id="MobiDB-lite"/>
    </source>
</evidence>
<sequence>MKRQVTTNSATPRATSKKTKKKSTIAPPSTALTLIPGLPQDLIVDKLATWGGFLDLKSLMTLSLASRGLYAAMNNDFWRPIAEDNSFATMSTVKSFAKLKPRARISWIISKRICIHCEAFQMENIRPLRPKQECLQVCRNCVQLPLYAEIKYSVAMSQFKLKRVQLDTIPSRKKWVSGGYNRLYMLRDVLRLVEQVKAQNTPALCRNTNYKSAVTNC</sequence>
<evidence type="ECO:0000313" key="3">
    <source>
        <dbReference type="EMBL" id="VFT85504.1"/>
    </source>
</evidence>
<accession>A0A485KKU0</accession>
<reference evidence="2" key="2">
    <citation type="submission" date="2019-06" db="EMBL/GenBank/DDBJ databases">
        <title>Genomics analysis of Aphanomyces spp. identifies a new class of oomycete effector associated with host adaptation.</title>
        <authorList>
            <person name="Gaulin E."/>
        </authorList>
    </citation>
    <scope>NUCLEOTIDE SEQUENCE</scope>
    <source>
        <strain evidence="2">CBS 578.67</strain>
    </source>
</reference>
<name>A0A485KKU0_9STRA</name>
<feature type="region of interest" description="Disordered" evidence="1">
    <location>
        <begin position="1"/>
        <end position="25"/>
    </location>
</feature>
<dbReference type="EMBL" id="CAADRA010005130">
    <property type="protein sequence ID" value="VFT85504.1"/>
    <property type="molecule type" value="Genomic_DNA"/>
</dbReference>
<evidence type="ECO:0000313" key="2">
    <source>
        <dbReference type="EMBL" id="KAF0700866.1"/>
    </source>
</evidence>
<dbReference type="AlphaFoldDB" id="A0A485KKU0"/>
<reference evidence="3 4" key="1">
    <citation type="submission" date="2019-03" db="EMBL/GenBank/DDBJ databases">
        <authorList>
            <person name="Gaulin E."/>
            <person name="Dumas B."/>
        </authorList>
    </citation>
    <scope>NUCLEOTIDE SEQUENCE [LARGE SCALE GENOMIC DNA]</scope>
    <source>
        <strain evidence="3">CBS 568.67</strain>
    </source>
</reference>
<dbReference type="OrthoDB" id="62143at2759"/>
<gene>
    <name evidence="3" type="primary">Aste57867_8618</name>
    <name evidence="2" type="ORF">As57867_008584</name>
    <name evidence="3" type="ORF">ASTE57867_8618</name>
</gene>
<dbReference type="EMBL" id="VJMH01005109">
    <property type="protein sequence ID" value="KAF0700866.1"/>
    <property type="molecule type" value="Genomic_DNA"/>
</dbReference>
<proteinExistence type="predicted"/>
<protein>
    <submittedName>
        <fullName evidence="3">Aste57867_8618 protein</fullName>
    </submittedName>
</protein>
<organism evidence="3 4">
    <name type="scientific">Aphanomyces stellatus</name>
    <dbReference type="NCBI Taxonomy" id="120398"/>
    <lineage>
        <taxon>Eukaryota</taxon>
        <taxon>Sar</taxon>
        <taxon>Stramenopiles</taxon>
        <taxon>Oomycota</taxon>
        <taxon>Saprolegniomycetes</taxon>
        <taxon>Saprolegniales</taxon>
        <taxon>Verrucalvaceae</taxon>
        <taxon>Aphanomyces</taxon>
    </lineage>
</organism>
<keyword evidence="4" id="KW-1185">Reference proteome</keyword>